<gene>
    <name evidence="2" type="ORF">HYFRA_00002428</name>
</gene>
<evidence type="ECO:0000313" key="3">
    <source>
        <dbReference type="Proteomes" id="UP000696280"/>
    </source>
</evidence>
<name>A0A9N9PV29_9HELO</name>
<proteinExistence type="predicted"/>
<dbReference type="Proteomes" id="UP000696280">
    <property type="component" value="Unassembled WGS sequence"/>
</dbReference>
<dbReference type="EMBL" id="CAJVRL010000103">
    <property type="protein sequence ID" value="CAG8960891.1"/>
    <property type="molecule type" value="Genomic_DNA"/>
</dbReference>
<keyword evidence="3" id="KW-1185">Reference proteome</keyword>
<evidence type="ECO:0000256" key="1">
    <source>
        <dbReference type="SAM" id="MobiDB-lite"/>
    </source>
</evidence>
<reference evidence="2" key="1">
    <citation type="submission" date="2021-07" db="EMBL/GenBank/DDBJ databases">
        <authorList>
            <person name="Durling M."/>
        </authorList>
    </citation>
    <scope>NUCLEOTIDE SEQUENCE</scope>
</reference>
<feature type="compositionally biased region" description="Low complexity" evidence="1">
    <location>
        <begin position="1"/>
        <end position="27"/>
    </location>
</feature>
<feature type="region of interest" description="Disordered" evidence="1">
    <location>
        <begin position="1"/>
        <end position="37"/>
    </location>
</feature>
<comment type="caution">
    <text evidence="2">The sequence shown here is derived from an EMBL/GenBank/DDBJ whole genome shotgun (WGS) entry which is preliminary data.</text>
</comment>
<protein>
    <submittedName>
        <fullName evidence="2">Uncharacterized protein</fullName>
    </submittedName>
</protein>
<evidence type="ECO:0000313" key="2">
    <source>
        <dbReference type="EMBL" id="CAG8960891.1"/>
    </source>
</evidence>
<dbReference type="OrthoDB" id="10430308at2759"/>
<accession>A0A9N9PV29</accession>
<organism evidence="2 3">
    <name type="scientific">Hymenoscyphus fraxineus</name>
    <dbReference type="NCBI Taxonomy" id="746836"/>
    <lineage>
        <taxon>Eukaryota</taxon>
        <taxon>Fungi</taxon>
        <taxon>Dikarya</taxon>
        <taxon>Ascomycota</taxon>
        <taxon>Pezizomycotina</taxon>
        <taxon>Leotiomycetes</taxon>
        <taxon>Helotiales</taxon>
        <taxon>Helotiaceae</taxon>
        <taxon>Hymenoscyphus</taxon>
    </lineage>
</organism>
<sequence>MSTHTTPTRTTPTTRPQTTNTSTQTQPQPLPQPPLDLPQTLWFYTPDQYIPVPDSTRECITYVRTWAKRVDNYGQYRHPKNPATIPFFWQPGGSTRMLRPVEYTRLSEDEEMEYEMDGDDGYESASSCAESVFDGDDVDKVKGEKGEMRDGMDRDAYEGSVPDLVDYEPPLLEAYQDWNPRFDAAVQAEILADAEYLYKEFGIQNFKWALFYLVPYWSFEKTVKMIKFLDLPKRLPQNFLKEIYQTSFDFEEHFDVGYRDHQEPIQDEDDDPPFLSLGGTSYWYQ</sequence>
<dbReference type="AlphaFoldDB" id="A0A9N9PV29"/>